<protein>
    <submittedName>
        <fullName evidence="1">Tautomerase family protein</fullName>
    </submittedName>
</protein>
<dbReference type="Gene3D" id="3.30.429.10">
    <property type="entry name" value="Macrophage Migration Inhibitory Factor"/>
    <property type="match status" value="1"/>
</dbReference>
<dbReference type="AlphaFoldDB" id="A0A2C5VYE6"/>
<gene>
    <name evidence="1" type="ORF">CRX57_27405</name>
</gene>
<dbReference type="Proteomes" id="UP000222460">
    <property type="component" value="Unassembled WGS sequence"/>
</dbReference>
<dbReference type="SUPFAM" id="SSF55331">
    <property type="entry name" value="Tautomerase/MIF"/>
    <property type="match status" value="1"/>
</dbReference>
<dbReference type="EMBL" id="PDKZ01000002">
    <property type="protein sequence ID" value="PHH43788.1"/>
    <property type="molecule type" value="Genomic_DNA"/>
</dbReference>
<name>A0A2C5VYE6_PSEPU</name>
<organism evidence="1 2">
    <name type="scientific">Pseudomonas putida</name>
    <name type="common">Arthrobacter siderocapsulatus</name>
    <dbReference type="NCBI Taxonomy" id="303"/>
    <lineage>
        <taxon>Bacteria</taxon>
        <taxon>Pseudomonadati</taxon>
        <taxon>Pseudomonadota</taxon>
        <taxon>Gammaproteobacteria</taxon>
        <taxon>Pseudomonadales</taxon>
        <taxon>Pseudomonadaceae</taxon>
        <taxon>Pseudomonas</taxon>
    </lineage>
</organism>
<proteinExistence type="predicted"/>
<dbReference type="PANTHER" id="PTHR38460">
    <property type="entry name" value="TAUTOMERASE YOLI-RELATED"/>
    <property type="match status" value="1"/>
</dbReference>
<accession>A0A2C5VYE6</accession>
<evidence type="ECO:0000313" key="1">
    <source>
        <dbReference type="EMBL" id="PHH43788.1"/>
    </source>
</evidence>
<dbReference type="InterPro" id="IPR037479">
    <property type="entry name" value="Tauto_MSAD"/>
</dbReference>
<reference evidence="2" key="1">
    <citation type="submission" date="2017-10" db="EMBL/GenBank/DDBJ databases">
        <title>FDA dAtabase for Regulatory Grade micrObial Sequences (FDA-ARGOS): Supporting development and validation of Infectious Disease Dx tests.</title>
        <authorList>
            <person name="Goldberg B."/>
            <person name="Campos J."/>
            <person name="Tallon L."/>
            <person name="Sadzewicz L."/>
            <person name="Ott S."/>
            <person name="Zhao X."/>
            <person name="Nagaraj S."/>
            <person name="Vavikolanu K."/>
            <person name="Aluvathingal J."/>
            <person name="Nadendla S."/>
            <person name="Geyer C."/>
            <person name="Sichtig H."/>
        </authorList>
    </citation>
    <scope>NUCLEOTIDE SEQUENCE [LARGE SCALE GENOMIC DNA]</scope>
    <source>
        <strain evidence="2">FDAARGOS_376</strain>
    </source>
</reference>
<evidence type="ECO:0000313" key="2">
    <source>
        <dbReference type="Proteomes" id="UP000222460"/>
    </source>
</evidence>
<dbReference type="Pfam" id="PF14552">
    <property type="entry name" value="Tautomerase_2"/>
    <property type="match status" value="1"/>
</dbReference>
<sequence>MPLVRVEIKKHTDPTFAKRIGEQIYAAMRSTINVPEHDNFQILNEHDGEHFIFDPQYLGIQRSDQLVIIQITLNEGRTLEQKKALYQTIAHSLNTQLGIRMEDVFINLVEVKKENWSFGNGIAQYAS</sequence>
<dbReference type="RefSeq" id="WP_098968251.1">
    <property type="nucleotide sequence ID" value="NZ_CP083988.1"/>
</dbReference>
<dbReference type="PANTHER" id="PTHR38460:SF1">
    <property type="entry name" value="TAUTOMERASE YOLI-RELATED"/>
    <property type="match status" value="1"/>
</dbReference>
<comment type="caution">
    <text evidence="1">The sequence shown here is derived from an EMBL/GenBank/DDBJ whole genome shotgun (WGS) entry which is preliminary data.</text>
</comment>
<dbReference type="InterPro" id="IPR014347">
    <property type="entry name" value="Tautomerase/MIF_sf"/>
</dbReference>